<name>A0AAV9XZD8_9CRYT</name>
<sequence length="208" mass="23480">MDLSHNKKRFSIEFEDVQKSLVFQVCDNSMDRGLWTGAIQAHLKKALEVRHRTTHHIDWKALEFEVCRIRNESGLKGKLWRCSTEAHNRMYEVHPPRHDIASFTSLNSVVWGENPYKRNSSMLSAGSIVEPGISNYGSRGWDRRAGSLSSSTVGAFYRNNRLPSISGLSDYNAVRKDSMNVVGGITTCSGTSGTYPVNSRRHSSERLF</sequence>
<evidence type="ECO:0000313" key="2">
    <source>
        <dbReference type="EMBL" id="KAK6588890.1"/>
    </source>
</evidence>
<dbReference type="Proteomes" id="UP001311799">
    <property type="component" value="Unassembled WGS sequence"/>
</dbReference>
<comment type="caution">
    <text evidence="2">The sequence shown here is derived from an EMBL/GenBank/DDBJ whole genome shotgun (WGS) entry which is preliminary data.</text>
</comment>
<reference evidence="2 3" key="1">
    <citation type="submission" date="2023-10" db="EMBL/GenBank/DDBJ databases">
        <title>Comparative genomics analysis reveals potential genetic determinants of host preference in Cryptosporidium xiaoi.</title>
        <authorList>
            <person name="Xiao L."/>
            <person name="Li J."/>
        </authorList>
    </citation>
    <scope>NUCLEOTIDE SEQUENCE [LARGE SCALE GENOMIC DNA]</scope>
    <source>
        <strain evidence="2 3">52996</strain>
    </source>
</reference>
<dbReference type="InterPro" id="IPR001849">
    <property type="entry name" value="PH_domain"/>
</dbReference>
<organism evidence="2 3">
    <name type="scientific">Cryptosporidium xiaoi</name>
    <dbReference type="NCBI Taxonomy" id="659607"/>
    <lineage>
        <taxon>Eukaryota</taxon>
        <taxon>Sar</taxon>
        <taxon>Alveolata</taxon>
        <taxon>Apicomplexa</taxon>
        <taxon>Conoidasida</taxon>
        <taxon>Coccidia</taxon>
        <taxon>Eucoccidiorida</taxon>
        <taxon>Eimeriorina</taxon>
        <taxon>Cryptosporidiidae</taxon>
        <taxon>Cryptosporidium</taxon>
    </lineage>
</organism>
<dbReference type="EMBL" id="JAWDEY010000022">
    <property type="protein sequence ID" value="KAK6588890.1"/>
    <property type="molecule type" value="Genomic_DNA"/>
</dbReference>
<dbReference type="PROSITE" id="PS50003">
    <property type="entry name" value="PH_DOMAIN"/>
    <property type="match status" value="1"/>
</dbReference>
<proteinExistence type="predicted"/>
<evidence type="ECO:0000259" key="1">
    <source>
        <dbReference type="PROSITE" id="PS50003"/>
    </source>
</evidence>
<dbReference type="AlphaFoldDB" id="A0AAV9XZD8"/>
<feature type="domain" description="PH" evidence="1">
    <location>
        <begin position="1"/>
        <end position="44"/>
    </location>
</feature>
<keyword evidence="3" id="KW-1185">Reference proteome</keyword>
<accession>A0AAV9XZD8</accession>
<protein>
    <submittedName>
        <fullName evidence="2">Pleckstrin homology (PH) domain containing</fullName>
    </submittedName>
</protein>
<gene>
    <name evidence="2" type="ORF">RS030_2258</name>
</gene>
<evidence type="ECO:0000313" key="3">
    <source>
        <dbReference type="Proteomes" id="UP001311799"/>
    </source>
</evidence>